<reference evidence="1" key="2">
    <citation type="journal article" date="2023" name="Plants (Basel)">
        <title>Annotation of the Turnera subulata (Passifloraceae) Draft Genome Reveals the S-Locus Evolved after the Divergence of Turneroideae from Passifloroideae in a Stepwise Manner.</title>
        <authorList>
            <person name="Henning P.M."/>
            <person name="Roalson E.H."/>
            <person name="Mir W."/>
            <person name="McCubbin A.G."/>
            <person name="Shore J.S."/>
        </authorList>
    </citation>
    <scope>NUCLEOTIDE SEQUENCE</scope>
    <source>
        <strain evidence="1">F60SS</strain>
    </source>
</reference>
<evidence type="ECO:0000313" key="2">
    <source>
        <dbReference type="Proteomes" id="UP001141552"/>
    </source>
</evidence>
<keyword evidence="2" id="KW-1185">Reference proteome</keyword>
<organism evidence="1 2">
    <name type="scientific">Turnera subulata</name>
    <dbReference type="NCBI Taxonomy" id="218843"/>
    <lineage>
        <taxon>Eukaryota</taxon>
        <taxon>Viridiplantae</taxon>
        <taxon>Streptophyta</taxon>
        <taxon>Embryophyta</taxon>
        <taxon>Tracheophyta</taxon>
        <taxon>Spermatophyta</taxon>
        <taxon>Magnoliopsida</taxon>
        <taxon>eudicotyledons</taxon>
        <taxon>Gunneridae</taxon>
        <taxon>Pentapetalae</taxon>
        <taxon>rosids</taxon>
        <taxon>fabids</taxon>
        <taxon>Malpighiales</taxon>
        <taxon>Passifloraceae</taxon>
        <taxon>Turnera</taxon>
    </lineage>
</organism>
<dbReference type="EMBL" id="JAKUCV010006646">
    <property type="protein sequence ID" value="KAJ4826513.1"/>
    <property type="molecule type" value="Genomic_DNA"/>
</dbReference>
<dbReference type="AlphaFoldDB" id="A0A9Q0J301"/>
<name>A0A9Q0J301_9ROSI</name>
<dbReference type="Proteomes" id="UP001141552">
    <property type="component" value="Unassembled WGS sequence"/>
</dbReference>
<evidence type="ECO:0000313" key="1">
    <source>
        <dbReference type="EMBL" id="KAJ4826513.1"/>
    </source>
</evidence>
<accession>A0A9Q0J301</accession>
<reference evidence="1" key="1">
    <citation type="submission" date="2022-02" db="EMBL/GenBank/DDBJ databases">
        <authorList>
            <person name="Henning P.M."/>
            <person name="McCubbin A.G."/>
            <person name="Shore J.S."/>
        </authorList>
    </citation>
    <scope>NUCLEOTIDE SEQUENCE</scope>
    <source>
        <strain evidence="1">F60SS</strain>
        <tissue evidence="1">Leaves</tissue>
    </source>
</reference>
<protein>
    <submittedName>
        <fullName evidence="1">Uncharacterized protein</fullName>
    </submittedName>
</protein>
<proteinExistence type="predicted"/>
<comment type="caution">
    <text evidence="1">The sequence shown here is derived from an EMBL/GenBank/DDBJ whole genome shotgun (WGS) entry which is preliminary data.</text>
</comment>
<sequence>MEMVNLSFRSGVKRSKGRRRYQRLNYERNVRLSHWKLPKIRVILKLQPKKKSAVKALRRYRDAYVGMMLSFAGRLVQLNNGNAFFFKRISGAANLLHFGKRPVSQALLG</sequence>
<dbReference type="OrthoDB" id="764584at2759"/>
<gene>
    <name evidence="1" type="ORF">Tsubulata_023955</name>
</gene>